<name>I3DTJ3_BACMM</name>
<dbReference type="eggNOG" id="ENOG5030DZ6">
    <property type="taxonomic scope" value="Bacteria"/>
</dbReference>
<dbReference type="AlphaFoldDB" id="I3DTJ3"/>
<evidence type="ECO:0000313" key="2">
    <source>
        <dbReference type="Proteomes" id="UP000027602"/>
    </source>
</evidence>
<dbReference type="EMBL" id="CP007740">
    <property type="protein sequence ID" value="AIE61710.1"/>
    <property type="molecule type" value="Genomic_DNA"/>
</dbReference>
<dbReference type="RefSeq" id="WP_003349908.1">
    <property type="nucleotide sequence ID" value="NZ_ADWW01000012.1"/>
</dbReference>
<dbReference type="KEGG" id="bmet:BMMGA3_16805"/>
<keyword evidence="2" id="KW-1185">Reference proteome</keyword>
<dbReference type="HOGENOM" id="CLU_1764352_0_0_9"/>
<geneLocation type="plasmid" evidence="1 2">
    <name>pBM69</name>
</geneLocation>
<dbReference type="Proteomes" id="UP000027602">
    <property type="component" value="Plasmid pBM69"/>
</dbReference>
<sequence>MRKLFSMMSISLFLIIAAACGSNEVHKVDGKGPADIPVKWANAEVQKDQATRAKLLVENDGIMSPDKGPENDKTIEKYKLTEWKVNDDDYFYEITYLHPIKNELKTERMEVIKTDSGWKRKEYGDIYNFDKLVEDLKPEVLRELHDK</sequence>
<proteinExistence type="predicted"/>
<organism evidence="1 2">
    <name type="scientific">Bacillus methanolicus (strain MGA3 / ATCC 53907)</name>
    <dbReference type="NCBI Taxonomy" id="796606"/>
    <lineage>
        <taxon>Bacteria</taxon>
        <taxon>Bacillati</taxon>
        <taxon>Bacillota</taxon>
        <taxon>Bacilli</taxon>
        <taxon>Bacillales</taxon>
        <taxon>Bacillaceae</taxon>
        <taxon>Bacillus</taxon>
    </lineage>
</organism>
<protein>
    <submittedName>
        <fullName evidence="1">Conserved hypothetical secreted protein</fullName>
    </submittedName>
</protein>
<accession>I3DTJ3</accession>
<gene>
    <name evidence="1" type="ORF">BMMGA3_16805</name>
</gene>
<dbReference type="PROSITE" id="PS51257">
    <property type="entry name" value="PROKAR_LIPOPROTEIN"/>
    <property type="match status" value="1"/>
</dbReference>
<evidence type="ECO:0000313" key="1">
    <source>
        <dbReference type="EMBL" id="AIE61710.1"/>
    </source>
</evidence>
<dbReference type="OrthoDB" id="2678340at2"/>
<keyword evidence="1" id="KW-0614">Plasmid</keyword>
<reference evidence="1 2" key="1">
    <citation type="journal article" date="2015" name="BMC Genomics">
        <title>Transcriptome analysis of thermophilic methylotrophic Bacillus methanolicus MGA3 using RNA-sequencing provides detailed insights into its previously uncharted transcriptional landscape.</title>
        <authorList>
            <person name="Irla M."/>
            <person name="Neshat A."/>
            <person name="Brautaset T."/>
            <person name="Ruckert C."/>
            <person name="Kalinowski J."/>
            <person name="Wendisch V.F."/>
        </authorList>
    </citation>
    <scope>NUCLEOTIDE SEQUENCE [LARGE SCALE GENOMIC DNA]</scope>
    <source>
        <strain evidence="2">MGA3 / ATCC 53907</strain>
        <plasmid evidence="2">Plasmid pBM69</plasmid>
    </source>
</reference>